<evidence type="ECO:0000313" key="2">
    <source>
        <dbReference type="Proteomes" id="UP000682782"/>
    </source>
</evidence>
<keyword evidence="2" id="KW-1185">Reference proteome</keyword>
<evidence type="ECO:0000313" key="1">
    <source>
        <dbReference type="EMBL" id="QUC68397.1"/>
    </source>
</evidence>
<dbReference type="Proteomes" id="UP000682782">
    <property type="component" value="Chromosome"/>
</dbReference>
<keyword evidence="1" id="KW-0378">Hydrolase</keyword>
<name>A0AC61MYX4_9FIRM</name>
<sequence>MNSKVNKDHVETLYDARFLRMYDHQYAENRHYFSVSRRKPEDLVAKLPDEAFREMLPDAVTIAVVLHLPGNKTRLLMSYEYRYPIGQFLLSPVAGLLDPEDRQSDDPLVKAAIREIKEETGLTVKASDRVYVLNPCAFSTPGMTDESNAFLCAEITLDNLDDLNQNGAEGSELFNGFELLDREHAQEIFRTGRDKHGNFYSLSAWMVLSIYLAMFNS</sequence>
<reference evidence="1" key="1">
    <citation type="submission" date="2021-01" db="EMBL/GenBank/DDBJ databases">
        <title>Complete genome sequence of Clostridiales bacterium R-7.</title>
        <authorList>
            <person name="Mahoney-Kurpe S.C."/>
            <person name="Palevich N."/>
            <person name="Koike S."/>
            <person name="Moon C.D."/>
            <person name="Attwood G.T."/>
        </authorList>
    </citation>
    <scope>NUCLEOTIDE SEQUENCE</scope>
    <source>
        <strain evidence="1">R-7</strain>
    </source>
</reference>
<protein>
    <submittedName>
        <fullName evidence="1">NUDIX hydrolase</fullName>
    </submittedName>
</protein>
<organism evidence="1 2">
    <name type="scientific">Aristaeella hokkaidonensis</name>
    <dbReference type="NCBI Taxonomy" id="3046382"/>
    <lineage>
        <taxon>Bacteria</taxon>
        <taxon>Bacillati</taxon>
        <taxon>Bacillota</taxon>
        <taxon>Clostridia</taxon>
        <taxon>Eubacteriales</taxon>
        <taxon>Aristaeellaceae</taxon>
        <taxon>Aristaeella</taxon>
    </lineage>
</organism>
<accession>A0AC61MYX4</accession>
<gene>
    <name evidence="1" type="ORF">JYE49_06820</name>
</gene>
<dbReference type="EMBL" id="CP068393">
    <property type="protein sequence ID" value="QUC68397.1"/>
    <property type="molecule type" value="Genomic_DNA"/>
</dbReference>
<proteinExistence type="predicted"/>